<sequence>MQSLLLSVVQQLSSKYSITNSEEFVADMCAILFTTTADAEPAAEKPKSKSKAKAKPEPAPEAEAAPAPVEDKKEAAKRKAAETRARNKAAKEAAAKEAPAPVDEPKKEVNVAKLTPTLKKHLKKGLEDHRRELTTQVEKEFLDFLNSMSNADYKKEKKHENFVKIFLTPRAEAAAAIPLPEEPEEMTQIVFKGKTYWVGDNTKKVFYDPNDEEGCEFTARNLVGDFGMNEFKDMVWPEEEEE</sequence>
<organism evidence="2">
    <name type="scientific">viral metagenome</name>
    <dbReference type="NCBI Taxonomy" id="1070528"/>
    <lineage>
        <taxon>unclassified sequences</taxon>
        <taxon>metagenomes</taxon>
        <taxon>organismal metagenomes</taxon>
    </lineage>
</organism>
<feature type="compositionally biased region" description="Basic and acidic residues" evidence="1">
    <location>
        <begin position="69"/>
        <end position="95"/>
    </location>
</feature>
<evidence type="ECO:0000256" key="1">
    <source>
        <dbReference type="SAM" id="MobiDB-lite"/>
    </source>
</evidence>
<name>A0A6C0M206_9ZZZZ</name>
<feature type="region of interest" description="Disordered" evidence="1">
    <location>
        <begin position="37"/>
        <end position="109"/>
    </location>
</feature>
<reference evidence="2" key="1">
    <citation type="journal article" date="2020" name="Nature">
        <title>Giant virus diversity and host interactions through global metagenomics.</title>
        <authorList>
            <person name="Schulz F."/>
            <person name="Roux S."/>
            <person name="Paez-Espino D."/>
            <person name="Jungbluth S."/>
            <person name="Walsh D.A."/>
            <person name="Denef V.J."/>
            <person name="McMahon K.D."/>
            <person name="Konstantinidis K.T."/>
            <person name="Eloe-Fadrosh E.A."/>
            <person name="Kyrpides N.C."/>
            <person name="Woyke T."/>
        </authorList>
    </citation>
    <scope>NUCLEOTIDE SEQUENCE</scope>
    <source>
        <strain evidence="2">GVMAG-S-1035231-58</strain>
    </source>
</reference>
<protein>
    <submittedName>
        <fullName evidence="2">Uncharacterized protein</fullName>
    </submittedName>
</protein>
<evidence type="ECO:0000313" key="2">
    <source>
        <dbReference type="EMBL" id="QHU36563.1"/>
    </source>
</evidence>
<dbReference type="AlphaFoldDB" id="A0A6C0M206"/>
<proteinExistence type="predicted"/>
<accession>A0A6C0M206</accession>
<dbReference type="EMBL" id="MN740639">
    <property type="protein sequence ID" value="QHU36563.1"/>
    <property type="molecule type" value="Genomic_DNA"/>
</dbReference>